<name>A0A1H2PKZ1_9BURK</name>
<dbReference type="STRING" id="1770053.SAMN05216551_102307"/>
<organism evidence="1 2">
    <name type="scientific">Chitinasiproducens palmae</name>
    <dbReference type="NCBI Taxonomy" id="1770053"/>
    <lineage>
        <taxon>Bacteria</taxon>
        <taxon>Pseudomonadati</taxon>
        <taxon>Pseudomonadota</taxon>
        <taxon>Betaproteobacteria</taxon>
        <taxon>Burkholderiales</taxon>
        <taxon>Burkholderiaceae</taxon>
        <taxon>Chitinasiproducens</taxon>
    </lineage>
</organism>
<accession>A0A1H2PKZ1</accession>
<evidence type="ECO:0000313" key="1">
    <source>
        <dbReference type="EMBL" id="SDV47141.1"/>
    </source>
</evidence>
<reference evidence="2" key="1">
    <citation type="submission" date="2016-09" db="EMBL/GenBank/DDBJ databases">
        <authorList>
            <person name="Varghese N."/>
            <person name="Submissions S."/>
        </authorList>
    </citation>
    <scope>NUCLEOTIDE SEQUENCE [LARGE SCALE GENOMIC DNA]</scope>
    <source>
        <strain evidence="2">JS23</strain>
    </source>
</reference>
<dbReference type="Proteomes" id="UP000243719">
    <property type="component" value="Unassembled WGS sequence"/>
</dbReference>
<keyword evidence="2" id="KW-1185">Reference proteome</keyword>
<gene>
    <name evidence="1" type="ORF">SAMN05216551_102307</name>
</gene>
<dbReference type="AlphaFoldDB" id="A0A1H2PKZ1"/>
<sequence>MKTVWITALADEPARVAAVAATLRRYGLQAQAHRWLDEPDKGVARAALDAIAAAEAHAWLVLVSPQTLAQPGVRYGLSLLRASLADGSRPPLPVFCLWPDGGAADATQLPPLLQDAHCAVDGQAAWPAKVVAATARRPNAGEPLPTADYRLTAWGDERIGQWVEIGPRHTTLDGFVFGVCPGDGAPAAIEFQAVGPRGGLPERTTLEYAQQGLTVTAGERTFECWAVRNTIDTDHSYFARLKGSAQALLCMPFTERDDAEASVITLR</sequence>
<evidence type="ECO:0008006" key="3">
    <source>
        <dbReference type="Google" id="ProtNLM"/>
    </source>
</evidence>
<dbReference type="EMBL" id="FNLO01000002">
    <property type="protein sequence ID" value="SDV47141.1"/>
    <property type="molecule type" value="Genomic_DNA"/>
</dbReference>
<evidence type="ECO:0000313" key="2">
    <source>
        <dbReference type="Proteomes" id="UP000243719"/>
    </source>
</evidence>
<protein>
    <recommendedName>
        <fullName evidence="3">TIR domain-containing protein</fullName>
    </recommendedName>
</protein>
<dbReference type="RefSeq" id="WP_091905356.1">
    <property type="nucleotide sequence ID" value="NZ_FNLO01000002.1"/>
</dbReference>
<dbReference type="OrthoDB" id="5431200at2"/>
<proteinExistence type="predicted"/>